<dbReference type="GO" id="GO:0003676">
    <property type="term" value="F:nucleic acid binding"/>
    <property type="evidence" value="ECO:0007669"/>
    <property type="project" value="InterPro"/>
</dbReference>
<dbReference type="Pfam" id="PF13456">
    <property type="entry name" value="RVT_3"/>
    <property type="match status" value="1"/>
</dbReference>
<evidence type="ECO:0008006" key="4">
    <source>
        <dbReference type="Google" id="ProtNLM"/>
    </source>
</evidence>
<feature type="domain" description="RNase H type-1" evidence="1">
    <location>
        <begin position="306"/>
        <end position="424"/>
    </location>
</feature>
<dbReference type="SUPFAM" id="SSF53098">
    <property type="entry name" value="Ribonuclease H-like"/>
    <property type="match status" value="1"/>
</dbReference>
<evidence type="ECO:0000259" key="1">
    <source>
        <dbReference type="Pfam" id="PF13456"/>
    </source>
</evidence>
<feature type="domain" description="Reverse transcriptase zinc-binding" evidence="2">
    <location>
        <begin position="105"/>
        <end position="191"/>
    </location>
</feature>
<gene>
    <name evidence="3" type="ORF">FSB_LOCUS5743</name>
</gene>
<dbReference type="AlphaFoldDB" id="A0A2N9ET47"/>
<dbReference type="PANTHER" id="PTHR47723:SF24">
    <property type="entry name" value="RNASE H TYPE-1 DOMAIN-CONTAINING PROTEIN"/>
    <property type="match status" value="1"/>
</dbReference>
<dbReference type="InterPro" id="IPR026960">
    <property type="entry name" value="RVT-Znf"/>
</dbReference>
<dbReference type="InterPro" id="IPR002156">
    <property type="entry name" value="RNaseH_domain"/>
</dbReference>
<name>A0A2N9ET47_FAGSY</name>
<dbReference type="InterPro" id="IPR012337">
    <property type="entry name" value="RNaseH-like_sf"/>
</dbReference>
<dbReference type="GO" id="GO:0004523">
    <property type="term" value="F:RNA-DNA hybrid ribonuclease activity"/>
    <property type="evidence" value="ECO:0007669"/>
    <property type="project" value="InterPro"/>
</dbReference>
<dbReference type="InterPro" id="IPR044730">
    <property type="entry name" value="RNase_H-like_dom_plant"/>
</dbReference>
<dbReference type="EMBL" id="OIVN01000298">
    <property type="protein sequence ID" value="SPC77861.1"/>
    <property type="molecule type" value="Genomic_DNA"/>
</dbReference>
<organism evidence="3">
    <name type="scientific">Fagus sylvatica</name>
    <name type="common">Beechnut</name>
    <dbReference type="NCBI Taxonomy" id="28930"/>
    <lineage>
        <taxon>Eukaryota</taxon>
        <taxon>Viridiplantae</taxon>
        <taxon>Streptophyta</taxon>
        <taxon>Embryophyta</taxon>
        <taxon>Tracheophyta</taxon>
        <taxon>Spermatophyta</taxon>
        <taxon>Magnoliopsida</taxon>
        <taxon>eudicotyledons</taxon>
        <taxon>Gunneridae</taxon>
        <taxon>Pentapetalae</taxon>
        <taxon>rosids</taxon>
        <taxon>fabids</taxon>
        <taxon>Fagales</taxon>
        <taxon>Fagaceae</taxon>
        <taxon>Fagus</taxon>
    </lineage>
</organism>
<sequence>MEKAKEILIKCACWSVGDGKSILVWEDPWVPECPNFRPRPLSEESRNMSLAVNFFFNQEGTNWDNVKLQETFDQDSVKKIKAISVCSKYNQDCWIWTKSCHGNHTVKSVYWTFKSENQLLDRGNTKGNVWNSKLHERLKMHLWRIAVDILPTRIQLARFASNLDIVCPLCELAPESSLHLFQQCPVSQALWFGSPWGLKIANLQFSSPSQLVDFVVRPPHDLFLDKSQQDQFTLYAALLIDYVWSLRNKVVHGGDKPNRDDLGRGLWNRFFEHWSMLSKSDKIPSSYLKEDIHWMRPVRNGIKLNCDAAVGVNGSVVAGIARDWRGSLVFAFVFKVNTNLPIQAEAEALRMAASIVIEHNLHSVCLESDCKSCIDGLLDSNIAVPWQIVNLVKEIRALVQCIFVASVNWAPRRANMAAHTLARWSLESRLYGFFYAFSISPSVMSIILKEGIFYY</sequence>
<dbReference type="Pfam" id="PF13966">
    <property type="entry name" value="zf-RVT"/>
    <property type="match status" value="1"/>
</dbReference>
<reference evidence="3" key="1">
    <citation type="submission" date="2018-02" db="EMBL/GenBank/DDBJ databases">
        <authorList>
            <person name="Cohen D.B."/>
            <person name="Kent A.D."/>
        </authorList>
    </citation>
    <scope>NUCLEOTIDE SEQUENCE</scope>
</reference>
<dbReference type="CDD" id="cd06222">
    <property type="entry name" value="RNase_H_like"/>
    <property type="match status" value="1"/>
</dbReference>
<dbReference type="Gene3D" id="3.30.420.10">
    <property type="entry name" value="Ribonuclease H-like superfamily/Ribonuclease H"/>
    <property type="match status" value="1"/>
</dbReference>
<proteinExistence type="predicted"/>
<evidence type="ECO:0000313" key="3">
    <source>
        <dbReference type="EMBL" id="SPC77861.1"/>
    </source>
</evidence>
<dbReference type="InterPro" id="IPR053151">
    <property type="entry name" value="RNase_H-like"/>
</dbReference>
<protein>
    <recommendedName>
        <fullName evidence="4">RNase H type-1 domain-containing protein</fullName>
    </recommendedName>
</protein>
<dbReference type="PANTHER" id="PTHR47723">
    <property type="entry name" value="OS05G0353850 PROTEIN"/>
    <property type="match status" value="1"/>
</dbReference>
<dbReference type="InterPro" id="IPR036397">
    <property type="entry name" value="RNaseH_sf"/>
</dbReference>
<evidence type="ECO:0000259" key="2">
    <source>
        <dbReference type="Pfam" id="PF13966"/>
    </source>
</evidence>
<accession>A0A2N9ET47</accession>